<accession>A0ABN7VZ72</accession>
<dbReference type="EMBL" id="CAJVQB010025786">
    <property type="protein sequence ID" value="CAG8807168.1"/>
    <property type="molecule type" value="Genomic_DNA"/>
</dbReference>
<keyword evidence="3" id="KW-1185">Reference proteome</keyword>
<reference evidence="2 3" key="1">
    <citation type="submission" date="2021-06" db="EMBL/GenBank/DDBJ databases">
        <authorList>
            <person name="Kallberg Y."/>
            <person name="Tangrot J."/>
            <person name="Rosling A."/>
        </authorList>
    </citation>
    <scope>NUCLEOTIDE SEQUENCE [LARGE SCALE GENOMIC DNA]</scope>
    <source>
        <strain evidence="2 3">120-4 pot B 10/14</strain>
    </source>
</reference>
<evidence type="ECO:0000256" key="1">
    <source>
        <dbReference type="SAM" id="MobiDB-lite"/>
    </source>
</evidence>
<comment type="caution">
    <text evidence="2">The sequence shown here is derived from an EMBL/GenBank/DDBJ whole genome shotgun (WGS) entry which is preliminary data.</text>
</comment>
<sequence>YECKAAKHNDPSLRKLENDRSQQHMARLRQDLYYVGMSNLLQNK</sequence>
<evidence type="ECO:0000313" key="2">
    <source>
        <dbReference type="EMBL" id="CAG8807168.1"/>
    </source>
</evidence>
<name>A0ABN7VZ72_GIGMA</name>
<evidence type="ECO:0000313" key="3">
    <source>
        <dbReference type="Proteomes" id="UP000789901"/>
    </source>
</evidence>
<protein>
    <submittedName>
        <fullName evidence="2">13960_t:CDS:1</fullName>
    </submittedName>
</protein>
<proteinExistence type="predicted"/>
<feature type="non-terminal residue" evidence="2">
    <location>
        <position position="44"/>
    </location>
</feature>
<gene>
    <name evidence="2" type="ORF">GMARGA_LOCUS24446</name>
</gene>
<feature type="compositionally biased region" description="Basic and acidic residues" evidence="1">
    <location>
        <begin position="1"/>
        <end position="22"/>
    </location>
</feature>
<organism evidence="2 3">
    <name type="scientific">Gigaspora margarita</name>
    <dbReference type="NCBI Taxonomy" id="4874"/>
    <lineage>
        <taxon>Eukaryota</taxon>
        <taxon>Fungi</taxon>
        <taxon>Fungi incertae sedis</taxon>
        <taxon>Mucoromycota</taxon>
        <taxon>Glomeromycotina</taxon>
        <taxon>Glomeromycetes</taxon>
        <taxon>Diversisporales</taxon>
        <taxon>Gigasporaceae</taxon>
        <taxon>Gigaspora</taxon>
    </lineage>
</organism>
<feature type="non-terminal residue" evidence="2">
    <location>
        <position position="1"/>
    </location>
</feature>
<dbReference type="Proteomes" id="UP000789901">
    <property type="component" value="Unassembled WGS sequence"/>
</dbReference>
<feature type="region of interest" description="Disordered" evidence="1">
    <location>
        <begin position="1"/>
        <end position="24"/>
    </location>
</feature>